<evidence type="ECO:0000313" key="3">
    <source>
        <dbReference type="EMBL" id="OMO52065.1"/>
    </source>
</evidence>
<feature type="region of interest" description="Disordered" evidence="1">
    <location>
        <begin position="28"/>
        <end position="47"/>
    </location>
</feature>
<comment type="caution">
    <text evidence="3">The sequence shown here is derived from an EMBL/GenBank/DDBJ whole genome shotgun (WGS) entry which is preliminary data.</text>
</comment>
<sequence length="293" mass="32859">MKDLSFFLLKNSIGAKMKKGIRNFCNGDGSTSTLNQHHGQQQPPEMAVTPPSVVASNANSMTQSPPTTLEEMILRLELEEELARKAKLNEFNGIRAGRMSCVNNSDILRSARNALNQYPRFSLDGKDAMYRSSFRNSEIINGGRKSVCCDHGVRERYCKIEFESRFGKSICLPSTVGGESVIWCKPGVVAKLMGLESVPVPVSSSSSSKHGENRKQKLSSLIKRQNLRRRAERHEIERRLAMEMSNNYEDLRLRRSSAEKMGSYSKPGYCVMKPVVVEPAQHGDGGWPTRRFL</sequence>
<dbReference type="EMBL" id="AWUE01023952">
    <property type="protein sequence ID" value="OMO52065.1"/>
    <property type="molecule type" value="Genomic_DNA"/>
</dbReference>
<accession>A0A1R3G1X0</accession>
<feature type="compositionally biased region" description="Polar residues" evidence="1">
    <location>
        <begin position="28"/>
        <end position="43"/>
    </location>
</feature>
<dbReference type="Proteomes" id="UP000187203">
    <property type="component" value="Unassembled WGS sequence"/>
</dbReference>
<dbReference type="Pfam" id="PF14383">
    <property type="entry name" value="VARLMGL"/>
    <property type="match status" value="1"/>
</dbReference>
<proteinExistence type="predicted"/>
<name>A0A1R3G1X0_9ROSI</name>
<keyword evidence="4" id="KW-1185">Reference proteome</keyword>
<evidence type="ECO:0000256" key="1">
    <source>
        <dbReference type="SAM" id="MobiDB-lite"/>
    </source>
</evidence>
<gene>
    <name evidence="3" type="ORF">COLO4_37432</name>
</gene>
<dbReference type="AlphaFoldDB" id="A0A1R3G1X0"/>
<evidence type="ECO:0000313" key="4">
    <source>
        <dbReference type="Proteomes" id="UP000187203"/>
    </source>
</evidence>
<feature type="domain" description="DUF3741" evidence="2">
    <location>
        <begin position="184"/>
        <end position="199"/>
    </location>
</feature>
<evidence type="ECO:0000259" key="2">
    <source>
        <dbReference type="Pfam" id="PF14383"/>
    </source>
</evidence>
<protein>
    <recommendedName>
        <fullName evidence="2">DUF3741 domain-containing protein</fullName>
    </recommendedName>
</protein>
<dbReference type="PANTHER" id="PTHR37897:SF1">
    <property type="entry name" value="DUF3741 DOMAIN-CONTAINING PROTEIN"/>
    <property type="match status" value="1"/>
</dbReference>
<reference evidence="4" key="1">
    <citation type="submission" date="2013-09" db="EMBL/GenBank/DDBJ databases">
        <title>Corchorus olitorius genome sequencing.</title>
        <authorList>
            <person name="Alam M."/>
            <person name="Haque M.S."/>
            <person name="Islam M.S."/>
            <person name="Emdad E.M."/>
            <person name="Islam M.M."/>
            <person name="Ahmed B."/>
            <person name="Halim A."/>
            <person name="Hossen Q.M.M."/>
            <person name="Hossain M.Z."/>
            <person name="Ahmed R."/>
            <person name="Khan M.M."/>
            <person name="Islam R."/>
            <person name="Rashid M.M."/>
            <person name="Khan S.A."/>
            <person name="Rahman M.S."/>
            <person name="Alam M."/>
            <person name="Yahiya A.S."/>
            <person name="Khan M.S."/>
            <person name="Azam M.S."/>
            <person name="Haque T."/>
            <person name="Lashkar M.Z.H."/>
            <person name="Akhand A.I."/>
            <person name="Morshed G."/>
            <person name="Roy S."/>
            <person name="Uddin K.S."/>
            <person name="Rabeya T."/>
            <person name="Hossain A.S."/>
            <person name="Chowdhury A."/>
            <person name="Snigdha A.R."/>
            <person name="Mortoza M.S."/>
            <person name="Matin S.A."/>
            <person name="Hoque S.M.E."/>
            <person name="Islam M.K."/>
            <person name="Roy D.K."/>
            <person name="Haider R."/>
            <person name="Moosa M.M."/>
            <person name="Elias S.M."/>
            <person name="Hasan A.M."/>
            <person name="Jahan S."/>
            <person name="Shafiuddin M."/>
            <person name="Mahmood N."/>
            <person name="Shommy N.S."/>
        </authorList>
    </citation>
    <scope>NUCLEOTIDE SEQUENCE [LARGE SCALE GENOMIC DNA]</scope>
    <source>
        <strain evidence="4">cv. O-4</strain>
    </source>
</reference>
<dbReference type="PANTHER" id="PTHR37897">
    <property type="entry name" value="DNAK FAMILY PROTEIN"/>
    <property type="match status" value="1"/>
</dbReference>
<organism evidence="3 4">
    <name type="scientific">Corchorus olitorius</name>
    <dbReference type="NCBI Taxonomy" id="93759"/>
    <lineage>
        <taxon>Eukaryota</taxon>
        <taxon>Viridiplantae</taxon>
        <taxon>Streptophyta</taxon>
        <taxon>Embryophyta</taxon>
        <taxon>Tracheophyta</taxon>
        <taxon>Spermatophyta</taxon>
        <taxon>Magnoliopsida</taxon>
        <taxon>eudicotyledons</taxon>
        <taxon>Gunneridae</taxon>
        <taxon>Pentapetalae</taxon>
        <taxon>rosids</taxon>
        <taxon>malvids</taxon>
        <taxon>Malvales</taxon>
        <taxon>Malvaceae</taxon>
        <taxon>Grewioideae</taxon>
        <taxon>Apeibeae</taxon>
        <taxon>Corchorus</taxon>
    </lineage>
</organism>
<dbReference type="OrthoDB" id="1931242at2759"/>
<dbReference type="InterPro" id="IPR032795">
    <property type="entry name" value="DUF3741-assoc"/>
</dbReference>
<feature type="region of interest" description="Disordered" evidence="1">
    <location>
        <begin position="201"/>
        <end position="226"/>
    </location>
</feature>